<dbReference type="EMBL" id="PUHZ01000019">
    <property type="protein sequence ID" value="PQO44582.1"/>
    <property type="molecule type" value="Genomic_DNA"/>
</dbReference>
<dbReference type="Gene3D" id="3.90.660.10">
    <property type="match status" value="1"/>
</dbReference>
<organism evidence="2 3">
    <name type="scientific">Blastopirellula marina</name>
    <dbReference type="NCBI Taxonomy" id="124"/>
    <lineage>
        <taxon>Bacteria</taxon>
        <taxon>Pseudomonadati</taxon>
        <taxon>Planctomycetota</taxon>
        <taxon>Planctomycetia</taxon>
        <taxon>Pirellulales</taxon>
        <taxon>Pirellulaceae</taxon>
        <taxon>Blastopirellula</taxon>
    </lineage>
</organism>
<reference evidence="2 3" key="1">
    <citation type="submission" date="2018-02" db="EMBL/GenBank/DDBJ databases">
        <title>Comparative genomes isolates from brazilian mangrove.</title>
        <authorList>
            <person name="Araujo J.E."/>
            <person name="Taketani R.G."/>
            <person name="Silva M.C.P."/>
            <person name="Loureco M.V."/>
            <person name="Andreote F.D."/>
        </authorList>
    </citation>
    <scope>NUCLEOTIDE SEQUENCE [LARGE SCALE GENOMIC DNA]</scope>
    <source>
        <strain evidence="2 3">Nap-Phe MGV</strain>
    </source>
</reference>
<dbReference type="Pfam" id="PF01593">
    <property type="entry name" value="Amino_oxidase"/>
    <property type="match status" value="1"/>
</dbReference>
<evidence type="ECO:0000259" key="1">
    <source>
        <dbReference type="Pfam" id="PF01593"/>
    </source>
</evidence>
<comment type="caution">
    <text evidence="2">The sequence shown here is derived from an EMBL/GenBank/DDBJ whole genome shotgun (WGS) entry which is preliminary data.</text>
</comment>
<dbReference type="Gene3D" id="3.50.50.60">
    <property type="entry name" value="FAD/NAD(P)-binding domain"/>
    <property type="match status" value="1"/>
</dbReference>
<dbReference type="AlphaFoldDB" id="A0A2S8GJF5"/>
<dbReference type="GO" id="GO:0016491">
    <property type="term" value="F:oxidoreductase activity"/>
    <property type="evidence" value="ECO:0007669"/>
    <property type="project" value="InterPro"/>
</dbReference>
<dbReference type="InterPro" id="IPR002937">
    <property type="entry name" value="Amino_oxidase"/>
</dbReference>
<sequence length="327" mass="36315">MKRVAIIGAGISGLLCARQLNSVMDVWVYEKSRIISGRMATRRVPETGANFDHGAQYFTVRSNEVRPLLEDWLDDRVVAPWQGSVVTLKPGLKIDRDPTPRFVPLPEMNSLAKYLALPLSVRAETPISKVERSSDGWTVITDDQQPFGPFDWLVCASTPSVALSLLGDSHPFHDQVSQQKFDSCWATMVHFASPFQVPFDGAFVHENPLRWICRNNSKPGRDVNHECWVLHATPEWSNKRSDLPAEEVAAQSLEALADATGTPLPAVRFVDSRRWQQSAPIDPLSETCLVDPSWKLAICGDWCNQARVEGAMLSGLGVAERILAEEG</sequence>
<dbReference type="RefSeq" id="WP_105337110.1">
    <property type="nucleotide sequence ID" value="NZ_PUHZ01000019.1"/>
</dbReference>
<evidence type="ECO:0000313" key="2">
    <source>
        <dbReference type="EMBL" id="PQO44582.1"/>
    </source>
</evidence>
<dbReference type="PANTHER" id="PTHR16128">
    <property type="entry name" value="FAD/NAD(P)-BINDING OXIDOREDUCTASE FAMILY PROTEIN"/>
    <property type="match status" value="1"/>
</dbReference>
<gene>
    <name evidence="2" type="ORF">C5Y93_19480</name>
</gene>
<protein>
    <recommendedName>
        <fullName evidence="1">Amine oxidase domain-containing protein</fullName>
    </recommendedName>
</protein>
<dbReference type="Proteomes" id="UP000237819">
    <property type="component" value="Unassembled WGS sequence"/>
</dbReference>
<dbReference type="SUPFAM" id="SSF51905">
    <property type="entry name" value="FAD/NAD(P)-binding domain"/>
    <property type="match status" value="1"/>
</dbReference>
<name>A0A2S8GJF5_9BACT</name>
<evidence type="ECO:0000313" key="3">
    <source>
        <dbReference type="Proteomes" id="UP000237819"/>
    </source>
</evidence>
<feature type="domain" description="Amine oxidase" evidence="1">
    <location>
        <begin position="108"/>
        <end position="323"/>
    </location>
</feature>
<proteinExistence type="predicted"/>
<dbReference type="PANTHER" id="PTHR16128:SF5">
    <property type="entry name" value="FAD_NAD(P)-BINDING OXIDOREDUCTASE FAMILY PROTEIN"/>
    <property type="match status" value="1"/>
</dbReference>
<accession>A0A2S8GJF5</accession>
<dbReference type="Pfam" id="PF13450">
    <property type="entry name" value="NAD_binding_8"/>
    <property type="match status" value="1"/>
</dbReference>
<dbReference type="OrthoDB" id="5792777at2"/>
<dbReference type="InterPro" id="IPR036188">
    <property type="entry name" value="FAD/NAD-bd_sf"/>
</dbReference>